<organism evidence="2 3">
    <name type="scientific">candidate division MSBL1 archaeon SCGC-AAA259J03</name>
    <dbReference type="NCBI Taxonomy" id="1698269"/>
    <lineage>
        <taxon>Archaea</taxon>
        <taxon>Methanobacteriati</taxon>
        <taxon>Methanobacteriota</taxon>
        <taxon>candidate division MSBL1</taxon>
    </lineage>
</organism>
<accession>A0A656YVH7</accession>
<keyword evidence="3" id="KW-1185">Reference proteome</keyword>
<dbReference type="Proteomes" id="UP000070257">
    <property type="component" value="Unassembled WGS sequence"/>
</dbReference>
<comment type="caution">
    <text evidence="2">The sequence shown here is derived from an EMBL/GenBank/DDBJ whole genome shotgun (WGS) entry which is preliminary data.</text>
</comment>
<evidence type="ECO:0000256" key="1">
    <source>
        <dbReference type="SAM" id="MobiDB-lite"/>
    </source>
</evidence>
<name>A0A656YVH7_9EURY</name>
<sequence length="87" mass="9723">EKDKPPIVGAVQRKGRVVLREARKLSRKPNHAQKPQIDSGHSGSKPRPPDEIPTKRAGNRGKQRGIERRLPGKIQQKRGSGANREIH</sequence>
<evidence type="ECO:0000313" key="3">
    <source>
        <dbReference type="Proteomes" id="UP000070257"/>
    </source>
</evidence>
<dbReference type="EMBL" id="LHXT01000061">
    <property type="protein sequence ID" value="KXA97218.1"/>
    <property type="molecule type" value="Genomic_DNA"/>
</dbReference>
<feature type="region of interest" description="Disordered" evidence="1">
    <location>
        <begin position="1"/>
        <end position="87"/>
    </location>
</feature>
<feature type="non-terminal residue" evidence="2">
    <location>
        <position position="1"/>
    </location>
</feature>
<evidence type="ECO:0000313" key="2">
    <source>
        <dbReference type="EMBL" id="KXA97218.1"/>
    </source>
</evidence>
<dbReference type="AlphaFoldDB" id="A0A656YVH7"/>
<proteinExistence type="predicted"/>
<protein>
    <submittedName>
        <fullName evidence="2">Uncharacterized protein</fullName>
    </submittedName>
</protein>
<gene>
    <name evidence="2" type="ORF">AKJ39_03540</name>
</gene>
<reference evidence="2 3" key="1">
    <citation type="journal article" date="2016" name="Sci. Rep.">
        <title>Metabolic traits of an uncultured archaeal lineage -MSBL1- from brine pools of the Red Sea.</title>
        <authorList>
            <person name="Mwirichia R."/>
            <person name="Alam I."/>
            <person name="Rashid M."/>
            <person name="Vinu M."/>
            <person name="Ba-Alawi W."/>
            <person name="Anthony Kamau A."/>
            <person name="Kamanda Ngugi D."/>
            <person name="Goker M."/>
            <person name="Klenk H.P."/>
            <person name="Bajic V."/>
            <person name="Stingl U."/>
        </authorList>
    </citation>
    <scope>NUCLEOTIDE SEQUENCE [LARGE SCALE GENOMIC DNA]</scope>
    <source>
        <strain evidence="2">SCGC-AAA259J03</strain>
    </source>
</reference>